<proteinExistence type="predicted"/>
<organism evidence="1">
    <name type="scientific">Mycobacterium xenopi 4042</name>
    <dbReference type="NCBI Taxonomy" id="1299334"/>
    <lineage>
        <taxon>Bacteria</taxon>
        <taxon>Bacillati</taxon>
        <taxon>Actinomycetota</taxon>
        <taxon>Actinomycetes</taxon>
        <taxon>Mycobacteriales</taxon>
        <taxon>Mycobacteriaceae</taxon>
        <taxon>Mycobacterium</taxon>
    </lineage>
</organism>
<dbReference type="EMBL" id="JAOB01000090">
    <property type="protein sequence ID" value="EUA09005.1"/>
    <property type="molecule type" value="Genomic_DNA"/>
</dbReference>
<reference evidence="1" key="1">
    <citation type="submission" date="2014-01" db="EMBL/GenBank/DDBJ databases">
        <authorList>
            <person name="Brown-Elliot B."/>
            <person name="Wallace R."/>
            <person name="Lenaerts A."/>
            <person name="Ordway D."/>
            <person name="DeGroote M.A."/>
            <person name="Parker T."/>
            <person name="Sizemore C."/>
            <person name="Tallon L.J."/>
            <person name="Sadzewicz L.K."/>
            <person name="Sengamalay N."/>
            <person name="Fraser C.M."/>
            <person name="Hine E."/>
            <person name="Shefchek K.A."/>
            <person name="Das S.P."/>
            <person name="Tettelin H."/>
        </authorList>
    </citation>
    <scope>NUCLEOTIDE SEQUENCE [LARGE SCALE GENOMIC DNA]</scope>
    <source>
        <strain evidence="1">4042</strain>
    </source>
</reference>
<evidence type="ECO:0000313" key="1">
    <source>
        <dbReference type="EMBL" id="EUA09005.1"/>
    </source>
</evidence>
<dbReference type="AlphaFoldDB" id="X7YRG7"/>
<protein>
    <submittedName>
        <fullName evidence="1">Uncharacterized protein</fullName>
    </submittedName>
</protein>
<dbReference type="PATRIC" id="fig|1299334.3.peg.9551"/>
<gene>
    <name evidence="1" type="ORF">I553_10062</name>
</gene>
<sequence length="49" mass="5314">MRPADASGGSACPWQDLSTELHSSTGLVRLLPDAAESARIRHIRQVISR</sequence>
<comment type="caution">
    <text evidence="1">The sequence shown here is derived from an EMBL/GenBank/DDBJ whole genome shotgun (WGS) entry which is preliminary data.</text>
</comment>
<name>X7YRG7_MYCXE</name>
<accession>X7YRG7</accession>